<feature type="domain" description="ABC transporter" evidence="4">
    <location>
        <begin position="5"/>
        <end position="239"/>
    </location>
</feature>
<dbReference type="RefSeq" id="WP_108601765.1">
    <property type="nucleotide sequence ID" value="NZ_CP026604.1"/>
</dbReference>
<proteinExistence type="predicted"/>
<keyword evidence="1" id="KW-0813">Transport</keyword>
<evidence type="ECO:0000313" key="5">
    <source>
        <dbReference type="EMBL" id="AWB65691.1"/>
    </source>
</evidence>
<dbReference type="Pfam" id="PF00005">
    <property type="entry name" value="ABC_tran"/>
    <property type="match status" value="1"/>
</dbReference>
<dbReference type="EMBL" id="CP026604">
    <property type="protein sequence ID" value="AWB65691.1"/>
    <property type="molecule type" value="Genomic_DNA"/>
</dbReference>
<dbReference type="InterPro" id="IPR003593">
    <property type="entry name" value="AAA+_ATPase"/>
</dbReference>
<protein>
    <recommendedName>
        <fullName evidence="4">ABC transporter domain-containing protein</fullName>
    </recommendedName>
</protein>
<dbReference type="PROSITE" id="PS00211">
    <property type="entry name" value="ABC_TRANSPORTER_1"/>
    <property type="match status" value="1"/>
</dbReference>
<dbReference type="Pfam" id="PF13732">
    <property type="entry name" value="DrrA1-3_C"/>
    <property type="match status" value="1"/>
</dbReference>
<dbReference type="PROSITE" id="PS50893">
    <property type="entry name" value="ABC_TRANSPORTER_2"/>
    <property type="match status" value="1"/>
</dbReference>
<evidence type="ECO:0000256" key="3">
    <source>
        <dbReference type="ARBA" id="ARBA00022840"/>
    </source>
</evidence>
<evidence type="ECO:0000256" key="1">
    <source>
        <dbReference type="ARBA" id="ARBA00022448"/>
    </source>
</evidence>
<dbReference type="CDD" id="cd03263">
    <property type="entry name" value="ABC_subfamily_A"/>
    <property type="match status" value="1"/>
</dbReference>
<dbReference type="SUPFAM" id="SSF52540">
    <property type="entry name" value="P-loop containing nucleoside triphosphate hydrolases"/>
    <property type="match status" value="1"/>
</dbReference>
<organism evidence="5 6">
    <name type="scientific">Saccharobesus litoralis</name>
    <dbReference type="NCBI Taxonomy" id="2172099"/>
    <lineage>
        <taxon>Bacteria</taxon>
        <taxon>Pseudomonadati</taxon>
        <taxon>Pseudomonadota</taxon>
        <taxon>Gammaproteobacteria</taxon>
        <taxon>Alteromonadales</taxon>
        <taxon>Alteromonadaceae</taxon>
        <taxon>Saccharobesus</taxon>
    </lineage>
</organism>
<gene>
    <name evidence="5" type="ORF">C2869_04220</name>
</gene>
<reference evidence="5 6" key="1">
    <citation type="submission" date="2018-01" db="EMBL/GenBank/DDBJ databases">
        <title>Genome sequence of a Cantenovulum-like bacteria.</title>
        <authorList>
            <person name="Tan W.R."/>
            <person name="Lau N.-S."/>
            <person name="Go F."/>
            <person name="Amirul A.-A.A."/>
        </authorList>
    </citation>
    <scope>NUCLEOTIDE SEQUENCE [LARGE SCALE GENOMIC DNA]</scope>
    <source>
        <strain evidence="5 6">CCB-QB4</strain>
    </source>
</reference>
<evidence type="ECO:0000259" key="4">
    <source>
        <dbReference type="PROSITE" id="PS50893"/>
    </source>
</evidence>
<dbReference type="InterPro" id="IPR017871">
    <property type="entry name" value="ABC_transporter-like_CS"/>
</dbReference>
<evidence type="ECO:0000313" key="6">
    <source>
        <dbReference type="Proteomes" id="UP000244441"/>
    </source>
</evidence>
<keyword evidence="2" id="KW-0547">Nucleotide-binding</keyword>
<dbReference type="GO" id="GO:0016887">
    <property type="term" value="F:ATP hydrolysis activity"/>
    <property type="evidence" value="ECO:0007669"/>
    <property type="project" value="InterPro"/>
</dbReference>
<sequence length="316" mass="35467">MQYAIEAIDVKKSYGDFQAVKGVSFQIPVGTCFGILGPNGAGKTSLLGMMEGIHKISSGQIKILGLDVATELAKIQPLLGVQLQTNNYFQFLNVEQLLDFFQELRAASINNKYRDKKAIDAMLDKVSLLDKKKVKVEELSGGQKQRLSIAIAMLEDPKILFLDEPTSALDPQNRRYTWDFIEQIKQDKDKTILLTTHHMDEAERLCDELLIMDHGKIIQQGSPSELVRSLNRHQNIVVKYKNGQFDGEFVKHAAGVVDHKDHGDSIVVSTVKSLETIKSLFNHAEERQIEITEFDVQLPNLEDVFISNTGAALRDD</sequence>
<name>A0A2S0VN86_9ALTE</name>
<dbReference type="InterPro" id="IPR003439">
    <property type="entry name" value="ABC_transporter-like_ATP-bd"/>
</dbReference>
<dbReference type="PANTHER" id="PTHR43582:SF2">
    <property type="entry name" value="LINEARMYCIN RESISTANCE ATP-BINDING PROTEIN LNRL"/>
    <property type="match status" value="1"/>
</dbReference>
<dbReference type="KEGG" id="cate:C2869_04220"/>
<dbReference type="Proteomes" id="UP000244441">
    <property type="component" value="Chromosome"/>
</dbReference>
<keyword evidence="6" id="KW-1185">Reference proteome</keyword>
<dbReference type="OrthoDB" id="9775490at2"/>
<dbReference type="GO" id="GO:0005524">
    <property type="term" value="F:ATP binding"/>
    <property type="evidence" value="ECO:0007669"/>
    <property type="project" value="UniProtKB-KW"/>
</dbReference>
<evidence type="ECO:0000256" key="2">
    <source>
        <dbReference type="ARBA" id="ARBA00022741"/>
    </source>
</evidence>
<dbReference type="AlphaFoldDB" id="A0A2S0VN86"/>
<dbReference type="Gene3D" id="3.40.50.300">
    <property type="entry name" value="P-loop containing nucleotide triphosphate hydrolases"/>
    <property type="match status" value="1"/>
</dbReference>
<dbReference type="PANTHER" id="PTHR43582">
    <property type="entry name" value="LINEARMYCIN RESISTANCE ATP-BINDING PROTEIN LNRL"/>
    <property type="match status" value="1"/>
</dbReference>
<dbReference type="InterPro" id="IPR027417">
    <property type="entry name" value="P-loop_NTPase"/>
</dbReference>
<accession>A0A2S0VN86</accession>
<dbReference type="SMART" id="SM00382">
    <property type="entry name" value="AAA"/>
    <property type="match status" value="1"/>
</dbReference>
<keyword evidence="3" id="KW-0067">ATP-binding</keyword>
<dbReference type="InterPro" id="IPR025302">
    <property type="entry name" value="DrrA1/2-like_C"/>
</dbReference>